<dbReference type="KEGG" id="eec:EcWSU1_01340"/>
<feature type="region of interest" description="Disordered" evidence="1">
    <location>
        <begin position="1"/>
        <end position="35"/>
    </location>
</feature>
<dbReference type="Proteomes" id="UP000007838">
    <property type="component" value="Chromosome"/>
</dbReference>
<proteinExistence type="predicted"/>
<reference evidence="2 3" key="1">
    <citation type="journal article" date="2011" name="Stand. Genomic Sci.">
        <title>Complete genome of the onion pathogen Enterobacter cloacae EcWSU1.</title>
        <authorList>
            <person name="Humann J.L."/>
            <person name="Wildung M."/>
            <person name="Cheng C.H."/>
            <person name="Lee T."/>
            <person name="Stewart J.E."/>
            <person name="Drew J.C."/>
            <person name="Triplett E.W."/>
            <person name="Main D."/>
            <person name="Schroeder B.K."/>
        </authorList>
    </citation>
    <scope>NUCLEOTIDE SEQUENCE [LARGE SCALE GENOMIC DNA]</scope>
    <source>
        <strain evidence="2 3">EcWSU1</strain>
    </source>
</reference>
<protein>
    <submittedName>
        <fullName evidence="2">Uncharacterized protein</fullName>
    </submittedName>
</protein>
<dbReference type="EMBL" id="CP002886">
    <property type="protein sequence ID" value="AEW72779.1"/>
    <property type="molecule type" value="Genomic_DNA"/>
</dbReference>
<gene>
    <name evidence="2" type="ORF">EcWSU1_01340</name>
</gene>
<name>G8LFX0_9ENTR</name>
<sequence>MAHKISRGAALTKDFPPCGHWTKRATGHNVNQSID</sequence>
<dbReference type="AlphaFoldDB" id="G8LFX0"/>
<evidence type="ECO:0000256" key="1">
    <source>
        <dbReference type="SAM" id="MobiDB-lite"/>
    </source>
</evidence>
<organism evidence="2 3">
    <name type="scientific">Enterobacter ludwigii</name>
    <dbReference type="NCBI Taxonomy" id="299767"/>
    <lineage>
        <taxon>Bacteria</taxon>
        <taxon>Pseudomonadati</taxon>
        <taxon>Pseudomonadota</taxon>
        <taxon>Gammaproteobacteria</taxon>
        <taxon>Enterobacterales</taxon>
        <taxon>Enterobacteriaceae</taxon>
        <taxon>Enterobacter</taxon>
        <taxon>Enterobacter cloacae complex</taxon>
    </lineage>
</organism>
<evidence type="ECO:0000313" key="3">
    <source>
        <dbReference type="Proteomes" id="UP000007838"/>
    </source>
</evidence>
<evidence type="ECO:0000313" key="2">
    <source>
        <dbReference type="EMBL" id="AEW72779.1"/>
    </source>
</evidence>
<dbReference type="HOGENOM" id="CLU_3364738_0_0_6"/>
<accession>G8LFX0</accession>